<dbReference type="EMBL" id="CP000227">
    <property type="protein sequence ID" value="ACM14418.1"/>
    <property type="molecule type" value="Genomic_DNA"/>
</dbReference>
<dbReference type="HOGENOM" id="CLU_3363134_0_0_9"/>
<reference evidence="1 2" key="1">
    <citation type="journal article" date="2009" name="J. Bacteriol.">
        <title>Complete genome sequence of the extremophilic Bacillus cereus strain Q1 with industrial applications.</title>
        <authorList>
            <person name="Xiong Z."/>
            <person name="Jiang Y."/>
            <person name="Qi D."/>
            <person name="Lu H."/>
            <person name="Yang F."/>
            <person name="Yang J."/>
            <person name="Chen L."/>
            <person name="Sun L."/>
            <person name="Xu X."/>
            <person name="Xue Y."/>
            <person name="Zhu Y."/>
            <person name="Jin Q."/>
        </authorList>
    </citation>
    <scope>NUCLEOTIDE SEQUENCE [LARGE SCALE GENOMIC DNA]</scope>
    <source>
        <strain evidence="1 2">Q1</strain>
    </source>
</reference>
<dbReference type="AlphaFoldDB" id="B9IXJ7"/>
<sequence>MTRNLPFANHHLRIESMKDKSLKEVLQNIKKDRIS</sequence>
<organism evidence="1 2">
    <name type="scientific">Bacillus cereus (strain Q1)</name>
    <dbReference type="NCBI Taxonomy" id="361100"/>
    <lineage>
        <taxon>Bacteria</taxon>
        <taxon>Bacillati</taxon>
        <taxon>Bacillota</taxon>
        <taxon>Bacilli</taxon>
        <taxon>Bacillales</taxon>
        <taxon>Bacillaceae</taxon>
        <taxon>Bacillus</taxon>
        <taxon>Bacillus cereus group</taxon>
    </lineage>
</organism>
<gene>
    <name evidence="1" type="ordered locus">BCQ_3990</name>
</gene>
<protein>
    <submittedName>
        <fullName evidence="1">Hydrolase, haloacid dehalogenase-like family</fullName>
    </submittedName>
</protein>
<keyword evidence="1" id="KW-0378">Hydrolase</keyword>
<dbReference type="GO" id="GO:0016787">
    <property type="term" value="F:hydrolase activity"/>
    <property type="evidence" value="ECO:0007669"/>
    <property type="project" value="UniProtKB-KW"/>
</dbReference>
<proteinExistence type="predicted"/>
<dbReference type="Proteomes" id="UP000000441">
    <property type="component" value="Chromosome"/>
</dbReference>
<accession>B9IXJ7</accession>
<evidence type="ECO:0000313" key="1">
    <source>
        <dbReference type="EMBL" id="ACM14418.1"/>
    </source>
</evidence>
<dbReference type="KEGG" id="bcq:BCQ_3990"/>
<evidence type="ECO:0000313" key="2">
    <source>
        <dbReference type="Proteomes" id="UP000000441"/>
    </source>
</evidence>
<name>B9IXJ7_BACCQ</name>